<keyword evidence="8" id="KW-0539">Nucleus</keyword>
<evidence type="ECO:0000256" key="8">
    <source>
        <dbReference type="ARBA" id="ARBA00023242"/>
    </source>
</evidence>
<feature type="region of interest" description="Disordered" evidence="11">
    <location>
        <begin position="149"/>
        <end position="188"/>
    </location>
</feature>
<evidence type="ECO:0000256" key="1">
    <source>
        <dbReference type="ARBA" id="ARBA00004123"/>
    </source>
</evidence>
<dbReference type="PANTHER" id="PTHR13445:SF3">
    <property type="entry name" value="U5 SMALL NUCLEAR RIBONUCLEOPROTEIN TSSC4"/>
    <property type="match status" value="1"/>
</dbReference>
<accession>A0A0K8TQZ7</accession>
<dbReference type="PANTHER" id="PTHR13445">
    <property type="entry name" value="TUMOR SUPPRESSING SUBTRANSFERABLE CANDIDATE 4 TSSC4"/>
    <property type="match status" value="1"/>
</dbReference>
<evidence type="ECO:0000256" key="11">
    <source>
        <dbReference type="SAM" id="MobiDB-lite"/>
    </source>
</evidence>
<keyword evidence="6" id="KW-0747">Spliceosome</keyword>
<protein>
    <recommendedName>
        <fullName evidence="9">U5 small nuclear ribonucleoprotein TSSC4</fullName>
    </recommendedName>
</protein>
<dbReference type="AlphaFoldDB" id="A0A0K8TQZ7"/>
<evidence type="ECO:0000256" key="3">
    <source>
        <dbReference type="ARBA" id="ARBA00010362"/>
    </source>
</evidence>
<comment type="similarity">
    <text evidence="3">Belongs to the TSSC4 family.</text>
</comment>
<proteinExistence type="evidence at transcript level"/>
<keyword evidence="5" id="KW-0507">mRNA processing</keyword>
<evidence type="ECO:0000256" key="2">
    <source>
        <dbReference type="ARBA" id="ARBA00004496"/>
    </source>
</evidence>
<evidence type="ECO:0000256" key="7">
    <source>
        <dbReference type="ARBA" id="ARBA00023187"/>
    </source>
</evidence>
<organism evidence="12">
    <name type="scientific">Tabanus bromius</name>
    <name type="common">Band-eyed brown horse fly</name>
    <dbReference type="NCBI Taxonomy" id="304241"/>
    <lineage>
        <taxon>Eukaryota</taxon>
        <taxon>Metazoa</taxon>
        <taxon>Ecdysozoa</taxon>
        <taxon>Arthropoda</taxon>
        <taxon>Hexapoda</taxon>
        <taxon>Insecta</taxon>
        <taxon>Pterygota</taxon>
        <taxon>Neoptera</taxon>
        <taxon>Endopterygota</taxon>
        <taxon>Diptera</taxon>
        <taxon>Brachycera</taxon>
        <taxon>Tabanomorpha</taxon>
        <taxon>Tabanoidea</taxon>
        <taxon>Tabanidae</taxon>
        <taxon>Tabanus</taxon>
    </lineage>
</organism>
<evidence type="ECO:0000313" key="12">
    <source>
        <dbReference type="EMBL" id="JAI16576.1"/>
    </source>
</evidence>
<dbReference type="Pfam" id="PF15264">
    <property type="entry name" value="TSSC4"/>
    <property type="match status" value="1"/>
</dbReference>
<keyword evidence="4" id="KW-0963">Cytoplasm</keyword>
<evidence type="ECO:0000256" key="9">
    <source>
        <dbReference type="ARBA" id="ARBA00035304"/>
    </source>
</evidence>
<evidence type="ECO:0000256" key="6">
    <source>
        <dbReference type="ARBA" id="ARBA00022728"/>
    </source>
</evidence>
<comment type="function">
    <text evidence="10">Protein associated with the U5 snRNP, during its maturation and its post-splicing recycling and which is required for spliceosomal tri-snRNP complex assembly in the nucleus. Has a molecular sequestering activity and transiently hinders SNRNP200 binding sites for constitutive splicing factors that intervene later during the assembly of the spliceosome and splicing. Together with its molecular sequestering activity, may also function as a molecular adapter and placeholder, coordinating the assembly of the U5 snRNP and its association with the U4/U6 di-snRNP.</text>
</comment>
<dbReference type="GO" id="GO:0005681">
    <property type="term" value="C:spliceosomal complex"/>
    <property type="evidence" value="ECO:0007669"/>
    <property type="project" value="UniProtKB-KW"/>
</dbReference>
<evidence type="ECO:0000256" key="5">
    <source>
        <dbReference type="ARBA" id="ARBA00022664"/>
    </source>
</evidence>
<evidence type="ECO:0000256" key="10">
    <source>
        <dbReference type="ARBA" id="ARBA00045970"/>
    </source>
</evidence>
<dbReference type="InterPro" id="IPR029338">
    <property type="entry name" value="TSSC4"/>
</dbReference>
<keyword evidence="7" id="KW-0508">mRNA splicing</keyword>
<name>A0A0K8TQZ7_TABBR</name>
<reference evidence="12" key="1">
    <citation type="journal article" date="2015" name="Insect Biochem. Mol. Biol.">
        <title>An insight into the sialome of the horse fly, Tabanus bromius.</title>
        <authorList>
            <person name="Ribeiro J.M."/>
            <person name="Kazimirova M."/>
            <person name="Takac P."/>
            <person name="Andersen J.F."/>
            <person name="Francischetti I.M."/>
        </authorList>
    </citation>
    <scope>NUCLEOTIDE SEQUENCE</scope>
</reference>
<sequence>MQDYESKRKLLFDTLFQAENGLKGSILYQGHKDNMSPNAVACPAKADSNKMMKFQGQESIFKKPELPISKCLKPRKTPDYQINPHKWKKYSLTDVDTSDSTNTAAAFAFLQEMEIRKGQETTKAFDVNTDKPTFCKSIRLRKAAIVEGSDDVEDKPKLKGSKLVMPEYVIGQSSHRKSGEKRKSTETSVTDCSKLKLTHLFEEDEEDE</sequence>
<dbReference type="GO" id="GO:0008380">
    <property type="term" value="P:RNA splicing"/>
    <property type="evidence" value="ECO:0007669"/>
    <property type="project" value="UniProtKB-KW"/>
</dbReference>
<dbReference type="GO" id="GO:0005737">
    <property type="term" value="C:cytoplasm"/>
    <property type="evidence" value="ECO:0007669"/>
    <property type="project" value="UniProtKB-SubCell"/>
</dbReference>
<evidence type="ECO:0000256" key="4">
    <source>
        <dbReference type="ARBA" id="ARBA00022490"/>
    </source>
</evidence>
<dbReference type="GO" id="GO:0006397">
    <property type="term" value="P:mRNA processing"/>
    <property type="evidence" value="ECO:0007669"/>
    <property type="project" value="UniProtKB-KW"/>
</dbReference>
<dbReference type="EMBL" id="GDAI01001027">
    <property type="protein sequence ID" value="JAI16576.1"/>
    <property type="molecule type" value="mRNA"/>
</dbReference>
<comment type="subcellular location">
    <subcellularLocation>
        <location evidence="2">Cytoplasm</location>
    </subcellularLocation>
    <subcellularLocation>
        <location evidence="1">Nucleus</location>
    </subcellularLocation>
</comment>